<evidence type="ECO:0000256" key="5">
    <source>
        <dbReference type="ARBA" id="ARBA00022833"/>
    </source>
</evidence>
<comment type="caution">
    <text evidence="11">The sequence shown here is derived from an EMBL/GenBank/DDBJ whole genome shotgun (WGS) entry which is preliminary data.</text>
</comment>
<reference evidence="11 12" key="1">
    <citation type="submission" date="2020-10" db="EMBL/GenBank/DDBJ databases">
        <authorList>
            <person name="Klimov P.B."/>
            <person name="Dyachkov S.M."/>
            <person name="Chetverikov P.E."/>
        </authorList>
    </citation>
    <scope>NUCLEOTIDE SEQUENCE [LARGE SCALE GENOMIC DNA]</scope>
    <source>
        <strain evidence="11">BMOC 18-1129-001#AD2665</strain>
        <tissue evidence="11">Entire mites</tissue>
    </source>
</reference>
<protein>
    <recommendedName>
        <fullName evidence="3 8">Carbonic anhydrase</fullName>
        <ecNumber evidence="3 8">4.2.1.1</ecNumber>
    </recommendedName>
</protein>
<keyword evidence="5 8" id="KW-0862">Zinc</keyword>
<feature type="compositionally biased region" description="Polar residues" evidence="9">
    <location>
        <begin position="77"/>
        <end position="103"/>
    </location>
</feature>
<evidence type="ECO:0000256" key="7">
    <source>
        <dbReference type="ARBA" id="ARBA00048348"/>
    </source>
</evidence>
<evidence type="ECO:0000256" key="6">
    <source>
        <dbReference type="ARBA" id="ARBA00023239"/>
    </source>
</evidence>
<dbReference type="InterPro" id="IPR018338">
    <property type="entry name" value="Carbonic_anhydrase_a-class_CS"/>
</dbReference>
<evidence type="ECO:0000313" key="12">
    <source>
        <dbReference type="Proteomes" id="UP000825002"/>
    </source>
</evidence>
<sequence>MKTSKGVDDPHIKRRTAGSSAQPSPANATSLNHPPQQSTGYASSSPQAQSSPSNKGPHKTIRHSSKTATVKTSKSSNQPKQLANQQISKLMSNSWPASPNQKQAHGANVTARKNPPQPRREPLAHQQQRATPLNDSDLGTDLDANIDSNLGSNLGSVFDFPSDHSANDTESLTDLTPRDSDLNVPRVIGTQSALATGEVEILFRASSEKRVQAVDERAQKVAPYRRQSPIALSSRASSYGRCTEPLKLKYPRSLENLKLTNTGKFWQIKLPYPIFMQTSLSVLLGQQTHFNLDSFHCHWGKRDESGGSEHTIDNKYYSGELHFVHYNIDKYQTVGRAACAPDGMAVIAVFLDANRDYRIHTELEKIVSYLKAVKIKASSVDIKQSIVIENLLPRNRSYWMYSGSMTTEPFYESVTWFVMKCPIKCHVSQISKFRQLETGLSPGGAPILTNRRSLQWFFDRSIYTYDEPSTSNWWGF</sequence>
<comment type="function">
    <text evidence="8">Reversible hydration of carbon dioxide.</text>
</comment>
<evidence type="ECO:0000256" key="9">
    <source>
        <dbReference type="SAM" id="MobiDB-lite"/>
    </source>
</evidence>
<dbReference type="PROSITE" id="PS51144">
    <property type="entry name" value="ALPHA_CA_2"/>
    <property type="match status" value="1"/>
</dbReference>
<dbReference type="PANTHER" id="PTHR18952:SF141">
    <property type="entry name" value="CARBONIC ANHYDRASE"/>
    <property type="match status" value="1"/>
</dbReference>
<evidence type="ECO:0000256" key="8">
    <source>
        <dbReference type="RuleBase" id="RU367011"/>
    </source>
</evidence>
<dbReference type="PANTHER" id="PTHR18952">
    <property type="entry name" value="CARBONIC ANHYDRASE"/>
    <property type="match status" value="1"/>
</dbReference>
<evidence type="ECO:0000259" key="10">
    <source>
        <dbReference type="PROSITE" id="PS51144"/>
    </source>
</evidence>
<feature type="compositionally biased region" description="Basic and acidic residues" evidence="9">
    <location>
        <begin position="1"/>
        <end position="11"/>
    </location>
</feature>
<name>A0ABQ7S5F3_9ACAR</name>
<dbReference type="Pfam" id="PF00194">
    <property type="entry name" value="Carb_anhydrase"/>
    <property type="match status" value="1"/>
</dbReference>
<dbReference type="EC" id="4.2.1.1" evidence="3 8"/>
<comment type="similarity">
    <text evidence="2 8">Belongs to the alpha-carbonic anhydrase family.</text>
</comment>
<keyword evidence="4 8" id="KW-0479">Metal-binding</keyword>
<feature type="non-terminal residue" evidence="11">
    <location>
        <position position="476"/>
    </location>
</feature>
<feature type="region of interest" description="Disordered" evidence="9">
    <location>
        <begin position="1"/>
        <end position="142"/>
    </location>
</feature>
<feature type="compositionally biased region" description="Basic residues" evidence="9">
    <location>
        <begin position="56"/>
        <end position="65"/>
    </location>
</feature>
<organism evidence="11 12">
    <name type="scientific">Fragariocoptes setiger</name>
    <dbReference type="NCBI Taxonomy" id="1670756"/>
    <lineage>
        <taxon>Eukaryota</taxon>
        <taxon>Metazoa</taxon>
        <taxon>Ecdysozoa</taxon>
        <taxon>Arthropoda</taxon>
        <taxon>Chelicerata</taxon>
        <taxon>Arachnida</taxon>
        <taxon>Acari</taxon>
        <taxon>Acariformes</taxon>
        <taxon>Trombidiformes</taxon>
        <taxon>Prostigmata</taxon>
        <taxon>Eupodina</taxon>
        <taxon>Eriophyoidea</taxon>
        <taxon>Phytoptidae</taxon>
        <taxon>Fragariocoptes</taxon>
    </lineage>
</organism>
<evidence type="ECO:0000313" key="11">
    <source>
        <dbReference type="EMBL" id="KAG9508616.1"/>
    </source>
</evidence>
<evidence type="ECO:0000256" key="2">
    <source>
        <dbReference type="ARBA" id="ARBA00010718"/>
    </source>
</evidence>
<proteinExistence type="inferred from homology"/>
<evidence type="ECO:0000256" key="4">
    <source>
        <dbReference type="ARBA" id="ARBA00022723"/>
    </source>
</evidence>
<dbReference type="InterPro" id="IPR023561">
    <property type="entry name" value="Carbonic_anhydrase_a-class"/>
</dbReference>
<gene>
    <name evidence="11" type="primary">ca2</name>
    <name evidence="11" type="ORF">GZH46_02882</name>
</gene>
<dbReference type="CDD" id="cd00326">
    <property type="entry name" value="alpha_CA"/>
    <property type="match status" value="1"/>
</dbReference>
<comment type="catalytic activity">
    <reaction evidence="7 8">
        <text>hydrogencarbonate + H(+) = CO2 + H2O</text>
        <dbReference type="Rhea" id="RHEA:10748"/>
        <dbReference type="ChEBI" id="CHEBI:15377"/>
        <dbReference type="ChEBI" id="CHEBI:15378"/>
        <dbReference type="ChEBI" id="CHEBI:16526"/>
        <dbReference type="ChEBI" id="CHEBI:17544"/>
        <dbReference type="EC" id="4.2.1.1"/>
    </reaction>
</comment>
<feature type="compositionally biased region" description="Polar residues" evidence="9">
    <location>
        <begin position="17"/>
        <end position="41"/>
    </location>
</feature>
<keyword evidence="12" id="KW-1185">Reference proteome</keyword>
<feature type="compositionally biased region" description="Low complexity" evidence="9">
    <location>
        <begin position="42"/>
        <end position="53"/>
    </location>
</feature>
<keyword evidence="6 8" id="KW-0456">Lyase</keyword>
<evidence type="ECO:0000256" key="3">
    <source>
        <dbReference type="ARBA" id="ARBA00012925"/>
    </source>
</evidence>
<comment type="cofactor">
    <cofactor evidence="1 8">
        <name>Zn(2+)</name>
        <dbReference type="ChEBI" id="CHEBI:29105"/>
    </cofactor>
</comment>
<dbReference type="PROSITE" id="PS00162">
    <property type="entry name" value="ALPHA_CA_1"/>
    <property type="match status" value="1"/>
</dbReference>
<dbReference type="Gene3D" id="3.10.200.10">
    <property type="entry name" value="Alpha carbonic anhydrase"/>
    <property type="match status" value="1"/>
</dbReference>
<dbReference type="SMART" id="SM01057">
    <property type="entry name" value="Carb_anhydrase"/>
    <property type="match status" value="1"/>
</dbReference>
<feature type="domain" description="Alpha-carbonic anhydrase" evidence="10">
    <location>
        <begin position="201"/>
        <end position="466"/>
    </location>
</feature>
<evidence type="ECO:0000256" key="1">
    <source>
        <dbReference type="ARBA" id="ARBA00001947"/>
    </source>
</evidence>
<dbReference type="EMBL" id="JAIFTH010001243">
    <property type="protein sequence ID" value="KAG9508616.1"/>
    <property type="molecule type" value="Genomic_DNA"/>
</dbReference>
<dbReference type="InterPro" id="IPR036398">
    <property type="entry name" value="CA_dom_sf"/>
</dbReference>
<accession>A0ABQ7S5F3</accession>
<dbReference type="InterPro" id="IPR001148">
    <property type="entry name" value="CA_dom"/>
</dbReference>
<feature type="compositionally biased region" description="Polar residues" evidence="9">
    <location>
        <begin position="125"/>
        <end position="134"/>
    </location>
</feature>
<dbReference type="Proteomes" id="UP000825002">
    <property type="component" value="Unassembled WGS sequence"/>
</dbReference>
<dbReference type="SUPFAM" id="SSF51069">
    <property type="entry name" value="Carbonic anhydrase"/>
    <property type="match status" value="1"/>
</dbReference>
<feature type="compositionally biased region" description="Low complexity" evidence="9">
    <location>
        <begin position="66"/>
        <end position="76"/>
    </location>
</feature>